<dbReference type="Gene3D" id="1.10.10.60">
    <property type="entry name" value="Homeodomain-like"/>
    <property type="match status" value="2"/>
</dbReference>
<dbReference type="SMART" id="SM00342">
    <property type="entry name" value="HTH_ARAC"/>
    <property type="match status" value="1"/>
</dbReference>
<proteinExistence type="predicted"/>
<evidence type="ECO:0000313" key="5">
    <source>
        <dbReference type="EMBL" id="MDT0295034.1"/>
    </source>
</evidence>
<name>A0ABU2KK36_9FLAO</name>
<dbReference type="PROSITE" id="PS01124">
    <property type="entry name" value="HTH_ARAC_FAMILY_2"/>
    <property type="match status" value="1"/>
</dbReference>
<dbReference type="PANTHER" id="PTHR47893:SF1">
    <property type="entry name" value="REGULATORY PROTEIN PCHR"/>
    <property type="match status" value="1"/>
</dbReference>
<protein>
    <submittedName>
        <fullName evidence="5">AraC family transcriptional regulator</fullName>
    </submittedName>
</protein>
<dbReference type="PROSITE" id="PS00041">
    <property type="entry name" value="HTH_ARAC_FAMILY_1"/>
    <property type="match status" value="1"/>
</dbReference>
<keyword evidence="3" id="KW-0804">Transcription</keyword>
<dbReference type="InterPro" id="IPR018060">
    <property type="entry name" value="HTH_AraC"/>
</dbReference>
<evidence type="ECO:0000256" key="2">
    <source>
        <dbReference type="ARBA" id="ARBA00023125"/>
    </source>
</evidence>
<dbReference type="SUPFAM" id="SSF46689">
    <property type="entry name" value="Homeodomain-like"/>
    <property type="match status" value="2"/>
</dbReference>
<dbReference type="InterPro" id="IPR018062">
    <property type="entry name" value="HTH_AraC-typ_CS"/>
</dbReference>
<dbReference type="InterPro" id="IPR020449">
    <property type="entry name" value="Tscrpt_reg_AraC-type_HTH"/>
</dbReference>
<dbReference type="PANTHER" id="PTHR47893">
    <property type="entry name" value="REGULATORY PROTEIN PCHR"/>
    <property type="match status" value="1"/>
</dbReference>
<feature type="domain" description="HTH araC/xylS-type" evidence="4">
    <location>
        <begin position="237"/>
        <end position="335"/>
    </location>
</feature>
<reference evidence="6" key="1">
    <citation type="submission" date="2023-07" db="EMBL/GenBank/DDBJ databases">
        <title>Isolating and identifying novel microbial strains from the Mariana Trench.</title>
        <authorList>
            <person name="Fu H."/>
        </authorList>
    </citation>
    <scope>NUCLEOTIDE SEQUENCE [LARGE SCALE GENOMIC DNA]</scope>
    <source>
        <strain evidence="6">T-y2</strain>
    </source>
</reference>
<organism evidence="5 6">
    <name type="scientific">Mesonia ostreae</name>
    <dbReference type="NCBI Taxonomy" id="861110"/>
    <lineage>
        <taxon>Bacteria</taxon>
        <taxon>Pseudomonadati</taxon>
        <taxon>Bacteroidota</taxon>
        <taxon>Flavobacteriia</taxon>
        <taxon>Flavobacteriales</taxon>
        <taxon>Flavobacteriaceae</taxon>
        <taxon>Mesonia</taxon>
    </lineage>
</organism>
<dbReference type="EMBL" id="JAVRBG010000009">
    <property type="protein sequence ID" value="MDT0295034.1"/>
    <property type="molecule type" value="Genomic_DNA"/>
</dbReference>
<dbReference type="Proteomes" id="UP001182991">
    <property type="component" value="Unassembled WGS sequence"/>
</dbReference>
<evidence type="ECO:0000256" key="1">
    <source>
        <dbReference type="ARBA" id="ARBA00023015"/>
    </source>
</evidence>
<evidence type="ECO:0000313" key="6">
    <source>
        <dbReference type="Proteomes" id="UP001182991"/>
    </source>
</evidence>
<dbReference type="InterPro" id="IPR009057">
    <property type="entry name" value="Homeodomain-like_sf"/>
</dbReference>
<evidence type="ECO:0000259" key="4">
    <source>
        <dbReference type="PROSITE" id="PS01124"/>
    </source>
</evidence>
<comment type="caution">
    <text evidence="5">The sequence shown here is derived from an EMBL/GenBank/DDBJ whole genome shotgun (WGS) entry which is preliminary data.</text>
</comment>
<dbReference type="Pfam" id="PF12833">
    <property type="entry name" value="HTH_18"/>
    <property type="match status" value="1"/>
</dbReference>
<dbReference type="RefSeq" id="WP_311401961.1">
    <property type="nucleotide sequence ID" value="NZ_JAVRBG010000009.1"/>
</dbReference>
<dbReference type="PRINTS" id="PR00032">
    <property type="entry name" value="HTHARAC"/>
</dbReference>
<accession>A0ABU2KK36</accession>
<evidence type="ECO:0000256" key="3">
    <source>
        <dbReference type="ARBA" id="ARBA00023163"/>
    </source>
</evidence>
<dbReference type="InterPro" id="IPR053142">
    <property type="entry name" value="PchR_regulatory_protein"/>
</dbReference>
<keyword evidence="1" id="KW-0805">Transcription regulation</keyword>
<gene>
    <name evidence="5" type="ORF">RLT85_10340</name>
</gene>
<keyword evidence="2" id="KW-0238">DNA-binding</keyword>
<keyword evidence="6" id="KW-1185">Reference proteome</keyword>
<sequence>MKKIQVKSLPFREVIRELATSFNTNYSEKCEETSLEIPKSIGEGSIRGINFSNGLGIIIYDCMFLEEVEIRFTKSEIHPVKYLYTAQGELKHYFLNDETTHLLHKFECAIIASKGKEGHILKFEANEDIYVVSLEIDRTKFFSDLKCEVSQLDNDLKSLFYDSLATRAFYHKGFYSIAFEQLISSLHEHENEMMLRKLFLEAKALEIFIKQIALFQDDLKSDQDKSILRQSELHQISEIAEFIAQDLSKDLKVENLARKSGLNPNKLQTGFKFKFGITVNQYVMNQRMLKASILLKTKDYSLGQVSEAVGISSKSYFSKTFKNHFGILPSAYQNKF</sequence>